<sequence length="108" mass="11704">MYSKPKNLRCRMFESNDLRTFSLNDCTRLVRSSALLGVRFALSVLFSSNKQLGSALLPALEMSVCSSLLTDIVSVCSSLLTDSVSVSLSLLTDRVSVSSSKFCSPVVD</sequence>
<evidence type="ECO:0000313" key="1">
    <source>
        <dbReference type="EMBL" id="CAG6621407.1"/>
    </source>
</evidence>
<name>A0A8D8MC37_9HEMI</name>
<dbReference type="AlphaFoldDB" id="A0A8D8MC37"/>
<accession>A0A8D8MC37</accession>
<dbReference type="EMBL" id="HBUF01050141">
    <property type="protein sequence ID" value="CAG6621407.1"/>
    <property type="molecule type" value="Transcribed_RNA"/>
</dbReference>
<organism evidence="1">
    <name type="scientific">Cacopsylla melanoneura</name>
    <dbReference type="NCBI Taxonomy" id="428564"/>
    <lineage>
        <taxon>Eukaryota</taxon>
        <taxon>Metazoa</taxon>
        <taxon>Ecdysozoa</taxon>
        <taxon>Arthropoda</taxon>
        <taxon>Hexapoda</taxon>
        <taxon>Insecta</taxon>
        <taxon>Pterygota</taxon>
        <taxon>Neoptera</taxon>
        <taxon>Paraneoptera</taxon>
        <taxon>Hemiptera</taxon>
        <taxon>Sternorrhyncha</taxon>
        <taxon>Psylloidea</taxon>
        <taxon>Psyllidae</taxon>
        <taxon>Psyllinae</taxon>
        <taxon>Cacopsylla</taxon>
    </lineage>
</organism>
<reference evidence="1" key="1">
    <citation type="submission" date="2021-05" db="EMBL/GenBank/DDBJ databases">
        <authorList>
            <person name="Alioto T."/>
            <person name="Alioto T."/>
            <person name="Gomez Garrido J."/>
        </authorList>
    </citation>
    <scope>NUCLEOTIDE SEQUENCE</scope>
</reference>
<protein>
    <submittedName>
        <fullName evidence="1">Uncharacterized protein</fullName>
    </submittedName>
</protein>
<proteinExistence type="predicted"/>